<evidence type="ECO:0000313" key="1">
    <source>
        <dbReference type="EMBL" id="CCH16899.1"/>
    </source>
</evidence>
<gene>
    <name evidence="1" type="ORF">MILUP08_41816</name>
</gene>
<dbReference type="InterPro" id="IPR032710">
    <property type="entry name" value="NTF2-like_dom_sf"/>
</dbReference>
<accession>I0KZA2</accession>
<name>I0KZA2_9ACTN</name>
<evidence type="ECO:0000313" key="2">
    <source>
        <dbReference type="Proteomes" id="UP000003448"/>
    </source>
</evidence>
<proteinExistence type="predicted"/>
<comment type="caution">
    <text evidence="1">The sequence shown here is derived from an EMBL/GenBank/DDBJ whole genome shotgun (WGS) entry which is preliminary data.</text>
</comment>
<dbReference type="Gene3D" id="3.10.450.50">
    <property type="match status" value="1"/>
</dbReference>
<dbReference type="STRING" id="1150864.MILUP08_41816"/>
<sequence>MTVIHDRRISMTGIDLKNLTDRYVAVWSESDPAHRRAAVRELWSTDGVHVLQPPREMRQAAEGLGFDRLVLEARGHDELEARVTRAYETFIAPGTFVFRSLGSAERLHDVVKFRWEMVPRDGGDVAGVGLEILVLGADGRIVSDYQFIEG</sequence>
<reference evidence="2" key="1">
    <citation type="journal article" date="2012" name="J. Bacteriol.">
        <title>Genome Sequence of Micromonospora lupini Lupac 08, Isolated from Root Nodules of Lupinus angustifolius.</title>
        <authorList>
            <person name="Alonso-Vega P."/>
            <person name="Normand P."/>
            <person name="Bacigalupe R."/>
            <person name="Pujic P."/>
            <person name="Lajus A."/>
            <person name="Vallenet D."/>
            <person name="Carro L."/>
            <person name="Coll P."/>
            <person name="Trujillo M.E."/>
        </authorList>
    </citation>
    <scope>NUCLEOTIDE SEQUENCE [LARGE SCALE GENOMIC DNA]</scope>
    <source>
        <strain evidence="2">Lupac 08</strain>
    </source>
</reference>
<dbReference type="EMBL" id="CAIE01000016">
    <property type="protein sequence ID" value="CCH16899.1"/>
    <property type="molecule type" value="Genomic_DNA"/>
</dbReference>
<evidence type="ECO:0008006" key="3">
    <source>
        <dbReference type="Google" id="ProtNLM"/>
    </source>
</evidence>
<dbReference type="eggNOG" id="COG3631">
    <property type="taxonomic scope" value="Bacteria"/>
</dbReference>
<dbReference type="SUPFAM" id="SSF54427">
    <property type="entry name" value="NTF2-like"/>
    <property type="match status" value="1"/>
</dbReference>
<dbReference type="AlphaFoldDB" id="I0KZA2"/>
<keyword evidence="2" id="KW-1185">Reference proteome</keyword>
<protein>
    <recommendedName>
        <fullName evidence="3">SnoaL-like domain-containing protein</fullName>
    </recommendedName>
</protein>
<organism evidence="1 2">
    <name type="scientific">Micromonospora lupini str. Lupac 08</name>
    <dbReference type="NCBI Taxonomy" id="1150864"/>
    <lineage>
        <taxon>Bacteria</taxon>
        <taxon>Bacillati</taxon>
        <taxon>Actinomycetota</taxon>
        <taxon>Actinomycetes</taxon>
        <taxon>Micromonosporales</taxon>
        <taxon>Micromonosporaceae</taxon>
        <taxon>Micromonospora</taxon>
    </lineage>
</organism>
<dbReference type="Proteomes" id="UP000003448">
    <property type="component" value="Unassembled WGS sequence"/>
</dbReference>